<feature type="compositionally biased region" description="Acidic residues" evidence="5">
    <location>
        <begin position="27"/>
        <end position="46"/>
    </location>
</feature>
<feature type="region of interest" description="Disordered" evidence="5">
    <location>
        <begin position="1"/>
        <end position="85"/>
    </location>
</feature>
<organism evidence="7 8">
    <name type="scientific">Serendipita indica (strain DSM 11827)</name>
    <name type="common">Root endophyte fungus</name>
    <name type="synonym">Piriformospora indica</name>
    <dbReference type="NCBI Taxonomy" id="1109443"/>
    <lineage>
        <taxon>Eukaryota</taxon>
        <taxon>Fungi</taxon>
        <taxon>Dikarya</taxon>
        <taxon>Basidiomycota</taxon>
        <taxon>Agaricomycotina</taxon>
        <taxon>Agaricomycetes</taxon>
        <taxon>Sebacinales</taxon>
        <taxon>Serendipitaceae</taxon>
        <taxon>Serendipita</taxon>
    </lineage>
</organism>
<dbReference type="PANTHER" id="PTHR13484">
    <property type="entry name" value="FIP1-LIKE 1 PROTEIN"/>
    <property type="match status" value="1"/>
</dbReference>
<feature type="compositionally biased region" description="Basic and acidic residues" evidence="5">
    <location>
        <begin position="9"/>
        <end position="18"/>
    </location>
</feature>
<feature type="region of interest" description="Disordered" evidence="5">
    <location>
        <begin position="97"/>
        <end position="135"/>
    </location>
</feature>
<dbReference type="STRING" id="1109443.G4T766"/>
<feature type="compositionally biased region" description="Polar residues" evidence="5">
    <location>
        <begin position="305"/>
        <end position="319"/>
    </location>
</feature>
<protein>
    <recommendedName>
        <fullName evidence="6">Pre-mRNA polyadenylation factor Fip1 domain-containing protein</fullName>
    </recommendedName>
</protein>
<accession>G4T766</accession>
<evidence type="ECO:0000256" key="5">
    <source>
        <dbReference type="SAM" id="MobiDB-lite"/>
    </source>
</evidence>
<feature type="compositionally biased region" description="Basic and acidic residues" evidence="5">
    <location>
        <begin position="419"/>
        <end position="442"/>
    </location>
</feature>
<dbReference type="AlphaFoldDB" id="G4T766"/>
<dbReference type="GO" id="GO:0006397">
    <property type="term" value="P:mRNA processing"/>
    <property type="evidence" value="ECO:0007669"/>
    <property type="project" value="UniProtKB-KW"/>
</dbReference>
<evidence type="ECO:0000313" key="8">
    <source>
        <dbReference type="Proteomes" id="UP000007148"/>
    </source>
</evidence>
<dbReference type="GO" id="GO:0005847">
    <property type="term" value="C:mRNA cleavage and polyadenylation specificity factor complex"/>
    <property type="evidence" value="ECO:0007669"/>
    <property type="project" value="TreeGrafter"/>
</dbReference>
<feature type="domain" description="Pre-mRNA polyadenylation factor Fip1" evidence="6">
    <location>
        <begin position="155"/>
        <end position="196"/>
    </location>
</feature>
<dbReference type="InParanoid" id="G4T766"/>
<feature type="region of interest" description="Disordered" evidence="5">
    <location>
        <begin position="295"/>
        <end position="460"/>
    </location>
</feature>
<evidence type="ECO:0000259" key="6">
    <source>
        <dbReference type="Pfam" id="PF05182"/>
    </source>
</evidence>
<dbReference type="OrthoDB" id="1917198at2759"/>
<keyword evidence="8" id="KW-1185">Reference proteome</keyword>
<keyword evidence="4" id="KW-0539">Nucleus</keyword>
<name>G4T766_SERID</name>
<dbReference type="PANTHER" id="PTHR13484:SF0">
    <property type="entry name" value="PRE-MRNA 3'-END-PROCESSING FACTOR FIP1"/>
    <property type="match status" value="1"/>
</dbReference>
<evidence type="ECO:0000256" key="1">
    <source>
        <dbReference type="ARBA" id="ARBA00004123"/>
    </source>
</evidence>
<dbReference type="HOGENOM" id="CLU_038604_0_0_1"/>
<feature type="compositionally biased region" description="Low complexity" evidence="5">
    <location>
        <begin position="357"/>
        <end position="366"/>
    </location>
</feature>
<gene>
    <name evidence="7" type="ORF">PIIN_00990</name>
</gene>
<feature type="compositionally biased region" description="Polar residues" evidence="5">
    <location>
        <begin position="68"/>
        <end position="83"/>
    </location>
</feature>
<dbReference type="InterPro" id="IPR051187">
    <property type="entry name" value="Pre-mRNA_3'-end_processing_reg"/>
</dbReference>
<sequence>MIVLPSSPKEQEPVKEAEPSNAPPPDNADEEEEDMEEEDSEDDIEIITDGPVPAPIKHSIDYRPQAAVNRTSNYSAPQSTLTTEYKPLERETKKLAVSPAVAQPPVQELATKPQESTSNEPQVDPSTLPVARAPASAPKIELDKDGLLDGRSIYDVDIAALESKAWRRPGADLSDWFNYGFDEISWEAYAARRKQLGDMAPILKANVLTLSGMTEEQVLNMPSDLRGMVMMSSNLAANNMGNMNAPNMMPNPGGMHPDMMMNMGMMGNMPGGPDMSAAGQQGMMQPMEPDMSQSGMMQGMDFQGGNMNQGMDYQESTPVQAPPSGGGFSMEGVPSGPSRGVPFKARPPSTATPPTAPRARASTAARGRGLAPPTGPRAASPLPPNVPTGPRGQHRYKDRDTGAPGSEPLDYGGDGYSRSSDRGRGDEFGRDMDRSRDDDSKSGKRRRASPAEDSGRSKRR</sequence>
<dbReference type="Proteomes" id="UP000007148">
    <property type="component" value="Unassembled WGS sequence"/>
</dbReference>
<dbReference type="Pfam" id="PF05182">
    <property type="entry name" value="Fip1"/>
    <property type="match status" value="1"/>
</dbReference>
<dbReference type="InterPro" id="IPR007854">
    <property type="entry name" value="Fip1_dom"/>
</dbReference>
<proteinExistence type="inferred from homology"/>
<comment type="subcellular location">
    <subcellularLocation>
        <location evidence="1">Nucleus</location>
    </subcellularLocation>
</comment>
<dbReference type="OMA" id="MMDMSGM"/>
<keyword evidence="3" id="KW-0507">mRNA processing</keyword>
<feature type="compositionally biased region" description="Polar residues" evidence="5">
    <location>
        <begin position="113"/>
        <end position="125"/>
    </location>
</feature>
<dbReference type="EMBL" id="CAFZ01000010">
    <property type="protein sequence ID" value="CCA67157.1"/>
    <property type="molecule type" value="Genomic_DNA"/>
</dbReference>
<comment type="similarity">
    <text evidence="2">Belongs to the FIP1 family.</text>
</comment>
<feature type="compositionally biased region" description="Basic and acidic residues" evidence="5">
    <location>
        <begin position="449"/>
        <end position="460"/>
    </location>
</feature>
<evidence type="ECO:0000256" key="2">
    <source>
        <dbReference type="ARBA" id="ARBA00007459"/>
    </source>
</evidence>
<evidence type="ECO:0000313" key="7">
    <source>
        <dbReference type="EMBL" id="CCA67157.1"/>
    </source>
</evidence>
<comment type="caution">
    <text evidence="7">The sequence shown here is derived from an EMBL/GenBank/DDBJ whole genome shotgun (WGS) entry which is preliminary data.</text>
</comment>
<reference evidence="7 8" key="1">
    <citation type="journal article" date="2011" name="PLoS Pathog.">
        <title>Endophytic Life Strategies Decoded by Genome and Transcriptome Analyses of the Mutualistic Root Symbiont Piriformospora indica.</title>
        <authorList>
            <person name="Zuccaro A."/>
            <person name="Lahrmann U."/>
            <person name="Guldener U."/>
            <person name="Langen G."/>
            <person name="Pfiffi S."/>
            <person name="Biedenkopf D."/>
            <person name="Wong P."/>
            <person name="Samans B."/>
            <person name="Grimm C."/>
            <person name="Basiewicz M."/>
            <person name="Murat C."/>
            <person name="Martin F."/>
            <person name="Kogel K.H."/>
        </authorList>
    </citation>
    <scope>NUCLEOTIDE SEQUENCE [LARGE SCALE GENOMIC DNA]</scope>
    <source>
        <strain evidence="7 8">DSM 11827</strain>
    </source>
</reference>
<evidence type="ECO:0000256" key="3">
    <source>
        <dbReference type="ARBA" id="ARBA00022664"/>
    </source>
</evidence>
<dbReference type="eggNOG" id="KOG1049">
    <property type="taxonomic scope" value="Eukaryota"/>
</dbReference>
<evidence type="ECO:0000256" key="4">
    <source>
        <dbReference type="ARBA" id="ARBA00023242"/>
    </source>
</evidence>